<feature type="chain" id="PRO_5040361475" description="trypsin" evidence="16">
    <location>
        <begin position="19"/>
        <end position="391"/>
    </location>
</feature>
<keyword evidence="9" id="KW-0865">Zymogen</keyword>
<dbReference type="FunFam" id="2.40.10.10:FF:000003">
    <property type="entry name" value="Transmembrane serine protease 3"/>
    <property type="match status" value="1"/>
</dbReference>
<name>A0A9N7U5K1_PLEPL</name>
<comment type="subcellular location">
    <subcellularLocation>
        <location evidence="1">Secreted</location>
        <location evidence="1">Extracellular space</location>
    </subcellularLocation>
</comment>
<evidence type="ECO:0000256" key="10">
    <source>
        <dbReference type="ARBA" id="ARBA00023157"/>
    </source>
</evidence>
<dbReference type="InterPro" id="IPR050127">
    <property type="entry name" value="Serine_Proteases_S1"/>
</dbReference>
<evidence type="ECO:0000256" key="14">
    <source>
        <dbReference type="PROSITE-ProRule" id="PRU00121"/>
    </source>
</evidence>
<evidence type="ECO:0000259" key="17">
    <source>
        <dbReference type="PROSITE" id="PS50070"/>
    </source>
</evidence>
<evidence type="ECO:0000256" key="6">
    <source>
        <dbReference type="ARBA" id="ARBA00022729"/>
    </source>
</evidence>
<evidence type="ECO:0000256" key="7">
    <source>
        <dbReference type="ARBA" id="ARBA00022801"/>
    </source>
</evidence>
<dbReference type="SMART" id="SM00020">
    <property type="entry name" value="Tryp_SPc"/>
    <property type="match status" value="1"/>
</dbReference>
<sequence>MNLFIILALHAAFSVNMAFSRRWPLRHKETRGETCRSGDGSSYRGRVSESAAGHSCLNWRGFEGALMGAVEGLGSHNYCRNPDKNLMPWCHVRRGSRIVKQFCNIPRCSKPAVTPPPAVDSERTCGERSERRLHKIVGGSFTPIESNPWVAAIFSKDRKFVCGGSLIAPCWVLSAAHCFENGGGNTLSDLSVFLGKSAINDTDPVKEQSFTVEKLIVHQKYNMSSFDNDIALLKIKSRSGGCAVRSASARTVCVPPSRTQLPAGVQCTIAGYGKESHRAWHYSKILKQAEVNLLSQTDCKSELYYGDRITKNMICAGSPDWSTDACSGDSGGPLVCEVGGRMFLFGVVSWGENCAMKNKPGVYTQVTRYNRWMAAKTGLSEYMVGKMYPTK</sequence>
<comment type="catalytic activity">
    <reaction evidence="12">
        <text>Preferential cleavage: Arg-|-Xaa, Lys-|-Xaa.</text>
        <dbReference type="EC" id="3.4.21.4"/>
    </reaction>
</comment>
<keyword evidence="11" id="KW-0617">Plasminogen activation</keyword>
<comment type="caution">
    <text evidence="14">Lacks conserved residue(s) required for the propagation of feature annotation.</text>
</comment>
<protein>
    <recommendedName>
        <fullName evidence="13">trypsin</fullName>
        <ecNumber evidence="13">3.4.21.4</ecNumber>
    </recommendedName>
</protein>
<keyword evidence="10" id="KW-1015">Disulfide bond</keyword>
<dbReference type="PROSITE" id="PS00021">
    <property type="entry name" value="KRINGLE_1"/>
    <property type="match status" value="1"/>
</dbReference>
<evidence type="ECO:0000256" key="1">
    <source>
        <dbReference type="ARBA" id="ARBA00004239"/>
    </source>
</evidence>
<keyword evidence="8 15" id="KW-0720">Serine protease</keyword>
<dbReference type="PANTHER" id="PTHR24264">
    <property type="entry name" value="TRYPSIN-RELATED"/>
    <property type="match status" value="1"/>
</dbReference>
<reference evidence="19" key="1">
    <citation type="submission" date="2020-03" db="EMBL/GenBank/DDBJ databases">
        <authorList>
            <person name="Weist P."/>
        </authorList>
    </citation>
    <scope>NUCLEOTIDE SEQUENCE</scope>
</reference>
<evidence type="ECO:0000256" key="8">
    <source>
        <dbReference type="ARBA" id="ARBA00022825"/>
    </source>
</evidence>
<evidence type="ECO:0000256" key="12">
    <source>
        <dbReference type="ARBA" id="ARBA00036320"/>
    </source>
</evidence>
<evidence type="ECO:0000313" key="20">
    <source>
        <dbReference type="Proteomes" id="UP001153269"/>
    </source>
</evidence>
<dbReference type="GO" id="GO:0031639">
    <property type="term" value="P:plasminogen activation"/>
    <property type="evidence" value="ECO:0007669"/>
    <property type="project" value="TreeGrafter"/>
</dbReference>
<dbReference type="Gene3D" id="2.40.20.10">
    <property type="entry name" value="Plasminogen Kringle 4"/>
    <property type="match status" value="1"/>
</dbReference>
<evidence type="ECO:0000256" key="11">
    <source>
        <dbReference type="ARBA" id="ARBA00023202"/>
    </source>
</evidence>
<keyword evidence="20" id="KW-1185">Reference proteome</keyword>
<dbReference type="PROSITE" id="PS00134">
    <property type="entry name" value="TRYPSIN_HIS"/>
    <property type="match status" value="1"/>
</dbReference>
<dbReference type="Pfam" id="PF00089">
    <property type="entry name" value="Trypsin"/>
    <property type="match status" value="1"/>
</dbReference>
<dbReference type="Pfam" id="PF00051">
    <property type="entry name" value="Kringle"/>
    <property type="match status" value="1"/>
</dbReference>
<dbReference type="SMART" id="SM00130">
    <property type="entry name" value="KR"/>
    <property type="match status" value="1"/>
</dbReference>
<dbReference type="Gene3D" id="2.40.10.10">
    <property type="entry name" value="Trypsin-like serine proteases"/>
    <property type="match status" value="1"/>
</dbReference>
<dbReference type="GO" id="GO:0004252">
    <property type="term" value="F:serine-type endopeptidase activity"/>
    <property type="evidence" value="ECO:0007669"/>
    <property type="project" value="UniProtKB-EC"/>
</dbReference>
<feature type="signal peptide" evidence="16">
    <location>
        <begin position="1"/>
        <end position="18"/>
    </location>
</feature>
<keyword evidence="4 14" id="KW-0420">Kringle</keyword>
<evidence type="ECO:0000256" key="5">
    <source>
        <dbReference type="ARBA" id="ARBA00022670"/>
    </source>
</evidence>
<accession>A0A9N7U5K1</accession>
<dbReference type="EMBL" id="CADEAL010000757">
    <property type="protein sequence ID" value="CAB1424840.1"/>
    <property type="molecule type" value="Genomic_DNA"/>
</dbReference>
<evidence type="ECO:0000256" key="4">
    <source>
        <dbReference type="ARBA" id="ARBA00022572"/>
    </source>
</evidence>
<dbReference type="PROSITE" id="PS00135">
    <property type="entry name" value="TRYPSIN_SER"/>
    <property type="match status" value="1"/>
</dbReference>
<dbReference type="InterPro" id="IPR013806">
    <property type="entry name" value="Kringle-like"/>
</dbReference>
<dbReference type="PANTHER" id="PTHR24264:SF38">
    <property type="entry name" value="UROKINASE-TYPE PLASMINOGEN ACTIVATOR"/>
    <property type="match status" value="1"/>
</dbReference>
<dbReference type="SUPFAM" id="SSF57440">
    <property type="entry name" value="Kringle-like"/>
    <property type="match status" value="1"/>
</dbReference>
<organism evidence="19 20">
    <name type="scientific">Pleuronectes platessa</name>
    <name type="common">European plaice</name>
    <dbReference type="NCBI Taxonomy" id="8262"/>
    <lineage>
        <taxon>Eukaryota</taxon>
        <taxon>Metazoa</taxon>
        <taxon>Chordata</taxon>
        <taxon>Craniata</taxon>
        <taxon>Vertebrata</taxon>
        <taxon>Euteleostomi</taxon>
        <taxon>Actinopterygii</taxon>
        <taxon>Neopterygii</taxon>
        <taxon>Teleostei</taxon>
        <taxon>Neoteleostei</taxon>
        <taxon>Acanthomorphata</taxon>
        <taxon>Carangaria</taxon>
        <taxon>Pleuronectiformes</taxon>
        <taxon>Pleuronectoidei</taxon>
        <taxon>Pleuronectidae</taxon>
        <taxon>Pleuronectes</taxon>
    </lineage>
</organism>
<dbReference type="InterPro" id="IPR018114">
    <property type="entry name" value="TRYPSIN_HIS"/>
</dbReference>
<evidence type="ECO:0000256" key="13">
    <source>
        <dbReference type="ARBA" id="ARBA00038868"/>
    </source>
</evidence>
<keyword evidence="5 15" id="KW-0645">Protease</keyword>
<keyword evidence="6 16" id="KW-0732">Signal</keyword>
<dbReference type="InterPro" id="IPR001254">
    <property type="entry name" value="Trypsin_dom"/>
</dbReference>
<dbReference type="InterPro" id="IPR043504">
    <property type="entry name" value="Peptidase_S1_PA_chymotrypsin"/>
</dbReference>
<dbReference type="EC" id="3.4.21.4" evidence="13"/>
<dbReference type="InterPro" id="IPR009003">
    <property type="entry name" value="Peptidase_S1_PA"/>
</dbReference>
<feature type="domain" description="Peptidase S1" evidence="18">
    <location>
        <begin position="136"/>
        <end position="378"/>
    </location>
</feature>
<keyword evidence="7 15" id="KW-0378">Hydrolase</keyword>
<evidence type="ECO:0000313" key="19">
    <source>
        <dbReference type="EMBL" id="CAB1424840.1"/>
    </source>
</evidence>
<evidence type="ECO:0000256" key="9">
    <source>
        <dbReference type="ARBA" id="ARBA00023145"/>
    </source>
</evidence>
<dbReference type="GO" id="GO:0005615">
    <property type="term" value="C:extracellular space"/>
    <property type="evidence" value="ECO:0007669"/>
    <property type="project" value="TreeGrafter"/>
</dbReference>
<evidence type="ECO:0000256" key="3">
    <source>
        <dbReference type="ARBA" id="ARBA00022536"/>
    </source>
</evidence>
<evidence type="ECO:0000256" key="2">
    <source>
        <dbReference type="ARBA" id="ARBA00022525"/>
    </source>
</evidence>
<comment type="caution">
    <text evidence="19">The sequence shown here is derived from an EMBL/GenBank/DDBJ whole genome shotgun (WGS) entry which is preliminary data.</text>
</comment>
<dbReference type="CDD" id="cd00190">
    <property type="entry name" value="Tryp_SPc"/>
    <property type="match status" value="1"/>
</dbReference>
<dbReference type="InterPro" id="IPR000001">
    <property type="entry name" value="Kringle"/>
</dbReference>
<dbReference type="InterPro" id="IPR033116">
    <property type="entry name" value="TRYPSIN_SER"/>
</dbReference>
<dbReference type="AlphaFoldDB" id="A0A9N7U5K1"/>
<feature type="domain" description="Kringle" evidence="17">
    <location>
        <begin position="34"/>
        <end position="108"/>
    </location>
</feature>
<dbReference type="Proteomes" id="UP001153269">
    <property type="component" value="Unassembled WGS sequence"/>
</dbReference>
<evidence type="ECO:0000256" key="16">
    <source>
        <dbReference type="SAM" id="SignalP"/>
    </source>
</evidence>
<evidence type="ECO:0000256" key="15">
    <source>
        <dbReference type="RuleBase" id="RU363034"/>
    </source>
</evidence>
<evidence type="ECO:0000259" key="18">
    <source>
        <dbReference type="PROSITE" id="PS50240"/>
    </source>
</evidence>
<dbReference type="InterPro" id="IPR038178">
    <property type="entry name" value="Kringle_sf"/>
</dbReference>
<keyword evidence="3" id="KW-0245">EGF-like domain</keyword>
<dbReference type="InterPro" id="IPR001314">
    <property type="entry name" value="Peptidase_S1A"/>
</dbReference>
<dbReference type="PROSITE" id="PS50070">
    <property type="entry name" value="KRINGLE_2"/>
    <property type="match status" value="1"/>
</dbReference>
<dbReference type="PROSITE" id="PS50240">
    <property type="entry name" value="TRYPSIN_DOM"/>
    <property type="match status" value="1"/>
</dbReference>
<dbReference type="PRINTS" id="PR00018">
    <property type="entry name" value="KRINGLE"/>
</dbReference>
<proteinExistence type="predicted"/>
<gene>
    <name evidence="19" type="ORF">PLEPLA_LOCUS12768</name>
</gene>
<dbReference type="PRINTS" id="PR00722">
    <property type="entry name" value="CHYMOTRYPSIN"/>
</dbReference>
<keyword evidence="2" id="KW-0964">Secreted</keyword>
<dbReference type="SUPFAM" id="SSF50494">
    <property type="entry name" value="Trypsin-like serine proteases"/>
    <property type="match status" value="1"/>
</dbReference>
<dbReference type="InterPro" id="IPR018056">
    <property type="entry name" value="Kringle_CS"/>
</dbReference>
<dbReference type="GO" id="GO:0033628">
    <property type="term" value="P:regulation of cell adhesion mediated by integrin"/>
    <property type="evidence" value="ECO:0007669"/>
    <property type="project" value="TreeGrafter"/>
</dbReference>